<dbReference type="Pfam" id="PF19127">
    <property type="entry name" value="Choline_bind_3"/>
    <property type="match status" value="1"/>
</dbReference>
<reference evidence="2 3" key="1">
    <citation type="submission" date="2010-12" db="EMBL/GenBank/DDBJ databases">
        <authorList>
            <person name="Muzny D."/>
            <person name="Qin X."/>
            <person name="Deng J."/>
            <person name="Jiang H."/>
            <person name="Liu Y."/>
            <person name="Qu J."/>
            <person name="Song X.-Z."/>
            <person name="Zhang L."/>
            <person name="Thornton R."/>
            <person name="Coyle M."/>
            <person name="Francisco L."/>
            <person name="Jackson L."/>
            <person name="Javaid M."/>
            <person name="Korchina V."/>
            <person name="Kovar C."/>
            <person name="Mata R."/>
            <person name="Mathew T."/>
            <person name="Ngo R."/>
            <person name="Nguyen L."/>
            <person name="Nguyen N."/>
            <person name="Okwuonu G."/>
            <person name="Ongeri F."/>
            <person name="Pham C."/>
            <person name="Simmons D."/>
            <person name="Wilczek-Boney K."/>
            <person name="Hale W."/>
            <person name="Jakkamsetti A."/>
            <person name="Pham P."/>
            <person name="Ruth R."/>
            <person name="San Lucas F."/>
            <person name="Warren J."/>
            <person name="Zhang J."/>
            <person name="Zhao Z."/>
            <person name="Zhou C."/>
            <person name="Zhu D."/>
            <person name="Lee S."/>
            <person name="Bess C."/>
            <person name="Blankenburg K."/>
            <person name="Forbes L."/>
            <person name="Fu Q."/>
            <person name="Gubbala S."/>
            <person name="Hirani K."/>
            <person name="Jayaseelan J.C."/>
            <person name="Lara F."/>
            <person name="Munidasa M."/>
            <person name="Palculict T."/>
            <person name="Patil S."/>
            <person name="Pu L.-L."/>
            <person name="Saada N."/>
            <person name="Tang L."/>
            <person name="Weissenberger G."/>
            <person name="Zhu Y."/>
            <person name="Hemphill L."/>
            <person name="Shang Y."/>
            <person name="Youmans B."/>
            <person name="Ayvaz T."/>
            <person name="Ross M."/>
            <person name="Santibanez J."/>
            <person name="Aqrawi P."/>
            <person name="Gross S."/>
            <person name="Joshi V."/>
            <person name="Fowler G."/>
            <person name="Nazareth L."/>
            <person name="Reid J."/>
            <person name="Worley K."/>
            <person name="Petrosino J."/>
            <person name="Highlander S."/>
            <person name="Gibbs R."/>
        </authorList>
    </citation>
    <scope>NUCLEOTIDE SEQUENCE [LARGE SCALE GENOMIC DNA]</scope>
    <source>
        <strain evidence="2 3">DSM 3986</strain>
    </source>
</reference>
<sequence>MLNAFLAGKKLMGGDYSQFTLAGKALLSRQGRISREPHIGDKVYFYSQSLGRVAHVGIVVSVEKIGDRYNIETVEGNTSSVSFDRNGGCVARKKYSFALAEVGGTNRINCFCSPLFGDNTCTAEELVKVACEEIGYEEKASNAGLDGKHTNVGRNNYTKYGEWYKENCDGNHPAYWCEQFTSWCAYKACEMHKKNSFTGWVQFDGKWIYELNGVVLKGQWIKSGDRWYVTDEAGYMITGWFKQENDEWYYLNPRDGAMLSGKWINVDGTDYYLTSSGVMAKSGYIKDSDKELYYWVDNKGKYQKEYDTVAPEFDEYELIE</sequence>
<organism evidence="2 3">
    <name type="scientific">Lachnoanaerobaculum saburreum DSM 3986</name>
    <dbReference type="NCBI Taxonomy" id="887325"/>
    <lineage>
        <taxon>Bacteria</taxon>
        <taxon>Bacillati</taxon>
        <taxon>Bacillota</taxon>
        <taxon>Clostridia</taxon>
        <taxon>Lachnospirales</taxon>
        <taxon>Lachnospiraceae</taxon>
        <taxon>Lachnoanaerobaculum</taxon>
    </lineage>
</organism>
<evidence type="ECO:0000256" key="1">
    <source>
        <dbReference type="ARBA" id="ARBA00022737"/>
    </source>
</evidence>
<name>E6LKC1_9FIRM</name>
<dbReference type="Gene3D" id="2.20.120.10">
    <property type="entry name" value="Multimodular pneumococcal cell wall endolysin, domain 3"/>
    <property type="match status" value="2"/>
</dbReference>
<dbReference type="SUPFAM" id="SSF69360">
    <property type="entry name" value="Cell wall binding repeat"/>
    <property type="match status" value="1"/>
</dbReference>
<dbReference type="AlphaFoldDB" id="E6LKC1"/>
<dbReference type="RefSeq" id="WP_008750177.1">
    <property type="nucleotide sequence ID" value="NZ_GL622296.1"/>
</dbReference>
<dbReference type="InterPro" id="IPR018337">
    <property type="entry name" value="Cell_wall/Cho-bd_repeat"/>
</dbReference>
<proteinExistence type="predicted"/>
<gene>
    <name evidence="2" type="ORF">HMPREF0381_0406</name>
</gene>
<keyword evidence="1" id="KW-0677">Repeat</keyword>
<protein>
    <submittedName>
        <fullName evidence="2">Cell wall-binding repeat protein</fullName>
    </submittedName>
</protein>
<dbReference type="HOGENOM" id="CLU_868158_0_0_9"/>
<evidence type="ECO:0000313" key="2">
    <source>
        <dbReference type="EMBL" id="EFU77761.1"/>
    </source>
</evidence>
<dbReference type="Proteomes" id="UP000003434">
    <property type="component" value="Unassembled WGS sequence"/>
</dbReference>
<accession>E6LKC1</accession>
<dbReference type="EMBL" id="AEPW01000008">
    <property type="protein sequence ID" value="EFU77761.1"/>
    <property type="molecule type" value="Genomic_DNA"/>
</dbReference>
<dbReference type="eggNOG" id="COG5263">
    <property type="taxonomic scope" value="Bacteria"/>
</dbReference>
<comment type="caution">
    <text evidence="2">The sequence shown here is derived from an EMBL/GenBank/DDBJ whole genome shotgun (WGS) entry which is preliminary data.</text>
</comment>
<evidence type="ECO:0000313" key="3">
    <source>
        <dbReference type="Proteomes" id="UP000003434"/>
    </source>
</evidence>